<evidence type="ECO:0000256" key="3">
    <source>
        <dbReference type="ARBA" id="ARBA00038502"/>
    </source>
</evidence>
<reference evidence="6" key="1">
    <citation type="submission" date="2014-11" db="EMBL/GenBank/DDBJ databases">
        <title>Genome sequencing of Roseivirga sp. D-25.</title>
        <authorList>
            <person name="Selvaratnam C."/>
            <person name="Thevarajoo S."/>
            <person name="Goh K.M."/>
            <person name="Eee R."/>
            <person name="Chan K.-G."/>
            <person name="Chong C.S."/>
        </authorList>
    </citation>
    <scope>NUCLEOTIDE SEQUENCE [LARGE SCALE GENOMIC DNA]</scope>
    <source>
        <strain evidence="6">D-25</strain>
    </source>
</reference>
<dbReference type="AlphaFoldDB" id="A0A0L8AHU4"/>
<dbReference type="Pfam" id="PF13302">
    <property type="entry name" value="Acetyltransf_3"/>
    <property type="match status" value="1"/>
</dbReference>
<dbReference type="Gene3D" id="3.40.630.30">
    <property type="match status" value="1"/>
</dbReference>
<proteinExistence type="inferred from homology"/>
<dbReference type="InterPro" id="IPR000182">
    <property type="entry name" value="GNAT_dom"/>
</dbReference>
<dbReference type="PANTHER" id="PTHR43792">
    <property type="entry name" value="GNAT FAMILY, PUTATIVE (AFU_ORTHOLOGUE AFUA_3G00765)-RELATED-RELATED"/>
    <property type="match status" value="1"/>
</dbReference>
<keyword evidence="1 5" id="KW-0808">Transferase</keyword>
<dbReference type="Proteomes" id="UP000036908">
    <property type="component" value="Unassembled WGS sequence"/>
</dbReference>
<evidence type="ECO:0000313" key="6">
    <source>
        <dbReference type="Proteomes" id="UP000036908"/>
    </source>
</evidence>
<sequence>MIHLQSKRLDLHLLSLADLQQVHALHSIPEVDEFNTLGIPQNIAHTQSIIEPWILEHQKLDAKQYTFAIRTKKTNDFVGLIALKLGDVKFQIGEVWFKLHPDFWNKGYGTEALKLVLSFAFDDLKLHRIEAGCAVDNIGSARVLEKAGMIKEGRKRKVLPLKTGWSDNFEYAILDTDPRF</sequence>
<feature type="domain" description="N-acetyltransferase" evidence="4">
    <location>
        <begin position="9"/>
        <end position="176"/>
    </location>
</feature>
<comment type="caution">
    <text evidence="5">The sequence shown here is derived from an EMBL/GenBank/DDBJ whole genome shotgun (WGS) entry which is preliminary data.</text>
</comment>
<evidence type="ECO:0000256" key="1">
    <source>
        <dbReference type="ARBA" id="ARBA00022679"/>
    </source>
</evidence>
<dbReference type="OrthoDB" id="9788916at2"/>
<keyword evidence="2" id="KW-0012">Acyltransferase</keyword>
<dbReference type="GO" id="GO:0016747">
    <property type="term" value="F:acyltransferase activity, transferring groups other than amino-acyl groups"/>
    <property type="evidence" value="ECO:0007669"/>
    <property type="project" value="InterPro"/>
</dbReference>
<dbReference type="SUPFAM" id="SSF55729">
    <property type="entry name" value="Acyl-CoA N-acyltransferases (Nat)"/>
    <property type="match status" value="1"/>
</dbReference>
<evidence type="ECO:0000256" key="2">
    <source>
        <dbReference type="ARBA" id="ARBA00023315"/>
    </source>
</evidence>
<dbReference type="RefSeq" id="WP_053224611.1">
    <property type="nucleotide sequence ID" value="NZ_JSVA01000018.1"/>
</dbReference>
<gene>
    <name evidence="5" type="ORF">OB69_15260</name>
</gene>
<dbReference type="PATRIC" id="fig|1566026.4.peg.1370"/>
<organism evidence="5 6">
    <name type="scientific">Roseivirga seohaensis subsp. aquiponti</name>
    <dbReference type="NCBI Taxonomy" id="1566026"/>
    <lineage>
        <taxon>Bacteria</taxon>
        <taxon>Pseudomonadati</taxon>
        <taxon>Bacteroidota</taxon>
        <taxon>Cytophagia</taxon>
        <taxon>Cytophagales</taxon>
        <taxon>Roseivirgaceae</taxon>
        <taxon>Roseivirga</taxon>
    </lineage>
</organism>
<evidence type="ECO:0000313" key="5">
    <source>
        <dbReference type="EMBL" id="KOF01710.1"/>
    </source>
</evidence>
<accession>A0A0L8AHU4</accession>
<dbReference type="PANTHER" id="PTHR43792:SF8">
    <property type="entry name" value="[RIBOSOMAL PROTEIN US5]-ALANINE N-ACETYLTRANSFERASE"/>
    <property type="match status" value="1"/>
</dbReference>
<dbReference type="EMBL" id="JSVA01000018">
    <property type="protein sequence ID" value="KOF01710.1"/>
    <property type="molecule type" value="Genomic_DNA"/>
</dbReference>
<keyword evidence="6" id="KW-1185">Reference proteome</keyword>
<protein>
    <submittedName>
        <fullName evidence="5">GNAT family acetyltransferase</fullName>
    </submittedName>
</protein>
<comment type="similarity">
    <text evidence="3">Belongs to the acetyltransferase family. RimJ subfamily.</text>
</comment>
<dbReference type="PROSITE" id="PS51186">
    <property type="entry name" value="GNAT"/>
    <property type="match status" value="1"/>
</dbReference>
<evidence type="ECO:0000259" key="4">
    <source>
        <dbReference type="PROSITE" id="PS51186"/>
    </source>
</evidence>
<dbReference type="InterPro" id="IPR051531">
    <property type="entry name" value="N-acetyltransferase"/>
</dbReference>
<name>A0A0L8AHU4_9BACT</name>
<dbReference type="InterPro" id="IPR016181">
    <property type="entry name" value="Acyl_CoA_acyltransferase"/>
</dbReference>